<dbReference type="EMBL" id="BAABHK010000011">
    <property type="protein sequence ID" value="GAA4632622.1"/>
    <property type="molecule type" value="Genomic_DNA"/>
</dbReference>
<dbReference type="Gene3D" id="1.10.10.10">
    <property type="entry name" value="Winged helix-like DNA-binding domain superfamily/Winged helix DNA-binding domain"/>
    <property type="match status" value="1"/>
</dbReference>
<dbReference type="SUPFAM" id="SSF46785">
    <property type="entry name" value="Winged helix' DNA-binding domain"/>
    <property type="match status" value="1"/>
</dbReference>
<dbReference type="SMART" id="SM00418">
    <property type="entry name" value="HTH_ARSR"/>
    <property type="match status" value="1"/>
</dbReference>
<evidence type="ECO:0000313" key="3">
    <source>
        <dbReference type="EMBL" id="GAA4632622.1"/>
    </source>
</evidence>
<feature type="region of interest" description="Disordered" evidence="1">
    <location>
        <begin position="107"/>
        <end position="132"/>
    </location>
</feature>
<evidence type="ECO:0000259" key="2">
    <source>
        <dbReference type="SMART" id="SM00418"/>
    </source>
</evidence>
<gene>
    <name evidence="3" type="ORF">GCM10023196_066760</name>
</gene>
<dbReference type="InterPro" id="IPR036390">
    <property type="entry name" value="WH_DNA-bd_sf"/>
</dbReference>
<name>A0ABP8UI84_9ACTN</name>
<organism evidence="3 4">
    <name type="scientific">Actinoallomurus vinaceus</name>
    <dbReference type="NCBI Taxonomy" id="1080074"/>
    <lineage>
        <taxon>Bacteria</taxon>
        <taxon>Bacillati</taxon>
        <taxon>Actinomycetota</taxon>
        <taxon>Actinomycetes</taxon>
        <taxon>Streptosporangiales</taxon>
        <taxon>Thermomonosporaceae</taxon>
        <taxon>Actinoallomurus</taxon>
    </lineage>
</organism>
<keyword evidence="4" id="KW-1185">Reference proteome</keyword>
<protein>
    <submittedName>
        <fullName evidence="3">Helix-turn-helix domain-containing protein</fullName>
    </submittedName>
</protein>
<comment type="caution">
    <text evidence="3">The sequence shown here is derived from an EMBL/GenBank/DDBJ whole genome shotgun (WGS) entry which is preliminary data.</text>
</comment>
<proteinExistence type="predicted"/>
<evidence type="ECO:0000256" key="1">
    <source>
        <dbReference type="SAM" id="MobiDB-lite"/>
    </source>
</evidence>
<reference evidence="4" key="1">
    <citation type="journal article" date="2019" name="Int. J. Syst. Evol. Microbiol.">
        <title>The Global Catalogue of Microorganisms (GCM) 10K type strain sequencing project: providing services to taxonomists for standard genome sequencing and annotation.</title>
        <authorList>
            <consortium name="The Broad Institute Genomics Platform"/>
            <consortium name="The Broad Institute Genome Sequencing Center for Infectious Disease"/>
            <person name="Wu L."/>
            <person name="Ma J."/>
        </authorList>
    </citation>
    <scope>NUCLEOTIDE SEQUENCE [LARGE SCALE GENOMIC DNA]</scope>
    <source>
        <strain evidence="4">JCM 17939</strain>
    </source>
</reference>
<dbReference type="Proteomes" id="UP001501442">
    <property type="component" value="Unassembled WGS sequence"/>
</dbReference>
<evidence type="ECO:0000313" key="4">
    <source>
        <dbReference type="Proteomes" id="UP001501442"/>
    </source>
</evidence>
<sequence length="132" mass="14286">MARPRTAARTVEHPDLSEVSLQQVLEALVDPVRRLVVSQLARAGEDKSCGTFDTPVSLSTLTYHFNVLREAGVIRQYYRGTAKMNTLRTDEMEERFSGLLSAVVAASAPESSTTSPSSRRPPANPAATSPSP</sequence>
<dbReference type="Pfam" id="PF12840">
    <property type="entry name" value="HTH_20"/>
    <property type="match status" value="1"/>
</dbReference>
<dbReference type="RefSeq" id="WP_345435620.1">
    <property type="nucleotide sequence ID" value="NZ_BAABHK010000011.1"/>
</dbReference>
<dbReference type="InterPro" id="IPR036388">
    <property type="entry name" value="WH-like_DNA-bd_sf"/>
</dbReference>
<feature type="domain" description="HTH arsR-type" evidence="2">
    <location>
        <begin position="23"/>
        <end position="101"/>
    </location>
</feature>
<dbReference type="InterPro" id="IPR001845">
    <property type="entry name" value="HTH_ArsR_DNA-bd_dom"/>
</dbReference>
<accession>A0ABP8UI84</accession>